<dbReference type="Pfam" id="PF00076">
    <property type="entry name" value="RRM_1"/>
    <property type="match status" value="2"/>
</dbReference>
<dbReference type="InterPro" id="IPR000504">
    <property type="entry name" value="RRM_dom"/>
</dbReference>
<evidence type="ECO:0000256" key="2">
    <source>
        <dbReference type="ARBA" id="ARBA00023242"/>
    </source>
</evidence>
<dbReference type="GO" id="GO:0008143">
    <property type="term" value="F:poly(A) binding"/>
    <property type="evidence" value="ECO:0007669"/>
    <property type="project" value="TreeGrafter"/>
</dbReference>
<accession>A0A8C9A9F1</accession>
<dbReference type="Ensembl" id="ENSPSMT00000034883.1">
    <property type="protein sequence ID" value="ENSPSMP00000030235.1"/>
    <property type="gene ID" value="ENSPSMG00000020987.1"/>
</dbReference>
<dbReference type="PANTHER" id="PTHR48033:SF14">
    <property type="entry name" value="MCG53108"/>
    <property type="match status" value="1"/>
</dbReference>
<dbReference type="SMART" id="SM00360">
    <property type="entry name" value="RRM"/>
    <property type="match status" value="2"/>
</dbReference>
<protein>
    <recommendedName>
        <fullName evidence="4">RRM domain-containing protein</fullName>
    </recommendedName>
</protein>
<evidence type="ECO:0000259" key="4">
    <source>
        <dbReference type="PROSITE" id="PS50102"/>
    </source>
</evidence>
<sequence length="213" mass="24946">MDQFAEGFRIEASRNQQDPSKLFIGGLSCDISKRDLFEYLSQFGKIIDFTIKINPYTGLTRRFGFVLFKDSASVEKVLQVNEHKLDGKKIQLKRAKPMESKLPLKKVFVGGLNRRMPEEKIREYFGTFGEIENIELPVCPTTNERRAFAFITYTNEKPVRKLLETRHHQIGSGWCEIKIALPKEYTRLYQQRDFLRTKAECMWNIREGKWVVA</sequence>
<name>A0A8C9A9F1_PROSS</name>
<feature type="domain" description="RRM" evidence="4">
    <location>
        <begin position="105"/>
        <end position="184"/>
    </location>
</feature>
<evidence type="ECO:0000256" key="1">
    <source>
        <dbReference type="ARBA" id="ARBA00004123"/>
    </source>
</evidence>
<dbReference type="InterPro" id="IPR035979">
    <property type="entry name" value="RBD_domain_sf"/>
</dbReference>
<evidence type="ECO:0000313" key="5">
    <source>
        <dbReference type="Ensembl" id="ENSPSMP00000030235.1"/>
    </source>
</evidence>
<dbReference type="Proteomes" id="UP000694414">
    <property type="component" value="Unplaced"/>
</dbReference>
<dbReference type="GO" id="GO:0005654">
    <property type="term" value="C:nucleoplasm"/>
    <property type="evidence" value="ECO:0007669"/>
    <property type="project" value="TreeGrafter"/>
</dbReference>
<reference evidence="5" key="2">
    <citation type="submission" date="2025-09" db="UniProtKB">
        <authorList>
            <consortium name="Ensembl"/>
        </authorList>
    </citation>
    <scope>IDENTIFICATION</scope>
</reference>
<keyword evidence="3" id="KW-0694">RNA-binding</keyword>
<keyword evidence="6" id="KW-1185">Reference proteome</keyword>
<dbReference type="Gene3D" id="3.30.70.330">
    <property type="match status" value="2"/>
</dbReference>
<evidence type="ECO:0000313" key="6">
    <source>
        <dbReference type="Proteomes" id="UP000694414"/>
    </source>
</evidence>
<proteinExistence type="predicted"/>
<comment type="subcellular location">
    <subcellularLocation>
        <location evidence="1">Nucleus</location>
    </subcellularLocation>
</comment>
<keyword evidence="2" id="KW-0539">Nucleus</keyword>
<dbReference type="GO" id="GO:0000785">
    <property type="term" value="C:chromatin"/>
    <property type="evidence" value="ECO:0007669"/>
    <property type="project" value="TreeGrafter"/>
</dbReference>
<organism evidence="5 6">
    <name type="scientific">Prolemur simus</name>
    <name type="common">Greater bamboo lemur</name>
    <name type="synonym">Hapalemur simus</name>
    <dbReference type="NCBI Taxonomy" id="1328070"/>
    <lineage>
        <taxon>Eukaryota</taxon>
        <taxon>Metazoa</taxon>
        <taxon>Chordata</taxon>
        <taxon>Craniata</taxon>
        <taxon>Vertebrata</taxon>
        <taxon>Euteleostomi</taxon>
        <taxon>Mammalia</taxon>
        <taxon>Eutheria</taxon>
        <taxon>Euarchontoglires</taxon>
        <taxon>Primates</taxon>
        <taxon>Strepsirrhini</taxon>
        <taxon>Lemuriformes</taxon>
        <taxon>Lemuridae</taxon>
        <taxon>Prolemur</taxon>
    </lineage>
</organism>
<evidence type="ECO:0000256" key="3">
    <source>
        <dbReference type="PROSITE-ProRule" id="PRU00176"/>
    </source>
</evidence>
<dbReference type="GeneTree" id="ENSGT00940000154426"/>
<dbReference type="PROSITE" id="PS50102">
    <property type="entry name" value="RRM"/>
    <property type="match status" value="2"/>
</dbReference>
<dbReference type="AlphaFoldDB" id="A0A8C9A9F1"/>
<dbReference type="PANTHER" id="PTHR48033">
    <property type="entry name" value="RNA-BINDING (RRM/RBD/RNP MOTIFS) FAMILY PROTEIN"/>
    <property type="match status" value="1"/>
</dbReference>
<dbReference type="GO" id="GO:0010468">
    <property type="term" value="P:regulation of gene expression"/>
    <property type="evidence" value="ECO:0007669"/>
    <property type="project" value="TreeGrafter"/>
</dbReference>
<feature type="domain" description="RRM" evidence="4">
    <location>
        <begin position="20"/>
        <end position="97"/>
    </location>
</feature>
<dbReference type="InterPro" id="IPR012677">
    <property type="entry name" value="Nucleotide-bd_a/b_plait_sf"/>
</dbReference>
<dbReference type="GO" id="GO:0034046">
    <property type="term" value="F:poly(G) binding"/>
    <property type="evidence" value="ECO:0007669"/>
    <property type="project" value="TreeGrafter"/>
</dbReference>
<dbReference type="SUPFAM" id="SSF54928">
    <property type="entry name" value="RNA-binding domain, RBD"/>
    <property type="match status" value="2"/>
</dbReference>
<reference evidence="5" key="1">
    <citation type="submission" date="2025-08" db="UniProtKB">
        <authorList>
            <consortium name="Ensembl"/>
        </authorList>
    </citation>
    <scope>IDENTIFICATION</scope>
</reference>